<evidence type="ECO:0000313" key="3">
    <source>
        <dbReference type="Proteomes" id="UP001432401"/>
    </source>
</evidence>
<proteinExistence type="predicted"/>
<accession>A0ABV2A139</accession>
<name>A0ABV2A139_9ACTN</name>
<reference evidence="2 3" key="1">
    <citation type="submission" date="2024-06" db="EMBL/GenBank/DDBJ databases">
        <authorList>
            <person name="Bataeva Y.V."/>
            <person name="Grigorian L.N."/>
            <person name="Solomentsev V.I."/>
        </authorList>
    </citation>
    <scope>NUCLEOTIDE SEQUENCE [LARGE SCALE GENOMIC DNA]</scope>
    <source>
        <strain evidence="3">SCPM-O-B-12605 (RCAM04882)</strain>
    </source>
</reference>
<sequence>MSILNGGGSGVLTSELGAMAAQTGQECRPAPTAGGMLTGRAERADQQLTSR</sequence>
<dbReference type="EMBL" id="JBEQNB010000013">
    <property type="protein sequence ID" value="MES0836691.1"/>
    <property type="molecule type" value="Genomic_DNA"/>
</dbReference>
<dbReference type="Proteomes" id="UP001432401">
    <property type="component" value="Unassembled WGS sequence"/>
</dbReference>
<organism evidence="2 3">
    <name type="scientific">Nocardiopsis tropica</name>
    <dbReference type="NCBI Taxonomy" id="109330"/>
    <lineage>
        <taxon>Bacteria</taxon>
        <taxon>Bacillati</taxon>
        <taxon>Actinomycetota</taxon>
        <taxon>Actinomycetes</taxon>
        <taxon>Streptosporangiales</taxon>
        <taxon>Nocardiopsidaceae</taxon>
        <taxon>Nocardiopsis</taxon>
    </lineage>
</organism>
<feature type="region of interest" description="Disordered" evidence="1">
    <location>
        <begin position="22"/>
        <end position="51"/>
    </location>
</feature>
<evidence type="ECO:0000313" key="2">
    <source>
        <dbReference type="EMBL" id="MES0836691.1"/>
    </source>
</evidence>
<gene>
    <name evidence="2" type="ORF">ABUK86_23145</name>
</gene>
<keyword evidence="3" id="KW-1185">Reference proteome</keyword>
<comment type="caution">
    <text evidence="2">The sequence shown here is derived from an EMBL/GenBank/DDBJ whole genome shotgun (WGS) entry which is preliminary data.</text>
</comment>
<dbReference type="RefSeq" id="WP_352985501.1">
    <property type="nucleotide sequence ID" value="NZ_JBEQNA010000012.1"/>
</dbReference>
<evidence type="ECO:0000256" key="1">
    <source>
        <dbReference type="SAM" id="MobiDB-lite"/>
    </source>
</evidence>
<protein>
    <submittedName>
        <fullName evidence="2">Uncharacterized protein</fullName>
    </submittedName>
</protein>